<protein>
    <submittedName>
        <fullName evidence="2">Uncharacterized protein</fullName>
    </submittedName>
</protein>
<keyword evidence="3" id="KW-1185">Reference proteome</keyword>
<dbReference type="RefSeq" id="WP_386666447.1">
    <property type="nucleotide sequence ID" value="NZ_JBHLTG010000001.1"/>
</dbReference>
<evidence type="ECO:0000256" key="1">
    <source>
        <dbReference type="SAM" id="MobiDB-lite"/>
    </source>
</evidence>
<evidence type="ECO:0000313" key="3">
    <source>
        <dbReference type="Proteomes" id="UP001589896"/>
    </source>
</evidence>
<gene>
    <name evidence="2" type="ORF">ACFFGH_07330</name>
</gene>
<evidence type="ECO:0000313" key="2">
    <source>
        <dbReference type="EMBL" id="MFC0677653.1"/>
    </source>
</evidence>
<sequence>MATASPHYRIAKRASRFMLSFAKAQSLEAAFAEVPTPANQRRSTLGLLWGVILAHAAAERCDRNCALEVARLMLVDLPDGAASLRWLTEHRDDDEFQAWAELGAMAVERAARANDSMPALIDLARRYRAIAPDAPPPGRAPMPMPGSRLLADNAHRPVRHDPQSRSRLGP</sequence>
<feature type="compositionally biased region" description="Pro residues" evidence="1">
    <location>
        <begin position="133"/>
        <end position="144"/>
    </location>
</feature>
<proteinExistence type="predicted"/>
<feature type="compositionally biased region" description="Basic and acidic residues" evidence="1">
    <location>
        <begin position="153"/>
        <end position="164"/>
    </location>
</feature>
<name>A0ABV6RP46_9GAMM</name>
<dbReference type="Proteomes" id="UP001589896">
    <property type="component" value="Unassembled WGS sequence"/>
</dbReference>
<comment type="caution">
    <text evidence="2">The sequence shown here is derived from an EMBL/GenBank/DDBJ whole genome shotgun (WGS) entry which is preliminary data.</text>
</comment>
<reference evidence="2 3" key="1">
    <citation type="submission" date="2024-09" db="EMBL/GenBank/DDBJ databases">
        <authorList>
            <person name="Sun Q."/>
            <person name="Mori K."/>
        </authorList>
    </citation>
    <scope>NUCLEOTIDE SEQUENCE [LARGE SCALE GENOMIC DNA]</scope>
    <source>
        <strain evidence="2 3">KCTC 23076</strain>
    </source>
</reference>
<dbReference type="EMBL" id="JBHLTG010000001">
    <property type="protein sequence ID" value="MFC0677653.1"/>
    <property type="molecule type" value="Genomic_DNA"/>
</dbReference>
<organism evidence="2 3">
    <name type="scientific">Lysobacter korlensis</name>
    <dbReference type="NCBI Taxonomy" id="553636"/>
    <lineage>
        <taxon>Bacteria</taxon>
        <taxon>Pseudomonadati</taxon>
        <taxon>Pseudomonadota</taxon>
        <taxon>Gammaproteobacteria</taxon>
        <taxon>Lysobacterales</taxon>
        <taxon>Lysobacteraceae</taxon>
        <taxon>Lysobacter</taxon>
    </lineage>
</organism>
<feature type="region of interest" description="Disordered" evidence="1">
    <location>
        <begin position="132"/>
        <end position="170"/>
    </location>
</feature>
<accession>A0ABV6RP46</accession>